<protein>
    <submittedName>
        <fullName evidence="7">SDR family oxidoreductase</fullName>
    </submittedName>
</protein>
<name>A0ABZ2K3E5_9BACT</name>
<dbReference type="PRINTS" id="PR00080">
    <property type="entry name" value="SDRFAMILY"/>
</dbReference>
<feature type="region of interest" description="Disordered" evidence="5">
    <location>
        <begin position="267"/>
        <end position="287"/>
    </location>
</feature>
<keyword evidence="2" id="KW-0560">Oxidoreductase</keyword>
<dbReference type="InterPro" id="IPR036291">
    <property type="entry name" value="NAD(P)-bd_dom_sf"/>
</dbReference>
<keyword evidence="8" id="KW-1185">Reference proteome</keyword>
<evidence type="ECO:0000256" key="1">
    <source>
        <dbReference type="ARBA" id="ARBA00006484"/>
    </source>
</evidence>
<accession>A0ABZ2K3E5</accession>
<organism evidence="7 8">
    <name type="scientific">Pendulispora brunnea</name>
    <dbReference type="NCBI Taxonomy" id="2905690"/>
    <lineage>
        <taxon>Bacteria</taxon>
        <taxon>Pseudomonadati</taxon>
        <taxon>Myxococcota</taxon>
        <taxon>Myxococcia</taxon>
        <taxon>Myxococcales</taxon>
        <taxon>Sorangiineae</taxon>
        <taxon>Pendulisporaceae</taxon>
        <taxon>Pendulispora</taxon>
    </lineage>
</organism>
<proteinExistence type="inferred from homology"/>
<dbReference type="SMART" id="SM00822">
    <property type="entry name" value="PKS_KR"/>
    <property type="match status" value="1"/>
</dbReference>
<evidence type="ECO:0000259" key="6">
    <source>
        <dbReference type="SMART" id="SM00822"/>
    </source>
</evidence>
<evidence type="ECO:0000256" key="2">
    <source>
        <dbReference type="ARBA" id="ARBA00023002"/>
    </source>
</evidence>
<keyword evidence="4" id="KW-0175">Coiled coil</keyword>
<comment type="similarity">
    <text evidence="1 3">Belongs to the short-chain dehydrogenases/reductases (SDR) family.</text>
</comment>
<evidence type="ECO:0000313" key="8">
    <source>
        <dbReference type="Proteomes" id="UP001379533"/>
    </source>
</evidence>
<sequence length="287" mass="31361">MSILRGAVVLITGASSGIGVEIARQAAERAKALVLVARRIDRLEQLKEELVREHPQLQVHVCGCDLGDRDATREMLSSVEHATGGVDVLINNAGFGDIGVFDRADWDKTERMITLNVTALTYLTHRLVPRMVERARGGILNVSSGFGLAFMPGFSVYIGTKHYVTGFTESLRLDLAGTGVTVTQVCPGPVKTEFKDTLGNFTGADVPGFVEISAADCARAALRGFERGRALVIPGFVIRMLMLLNAISPRWVKRLLYAPAARKLRQVQKTAEEDRQNQETQAREAKT</sequence>
<dbReference type="PIRSF" id="PIRSF000126">
    <property type="entry name" value="11-beta-HSD1"/>
    <property type="match status" value="1"/>
</dbReference>
<feature type="domain" description="Ketoreductase" evidence="6">
    <location>
        <begin position="7"/>
        <end position="188"/>
    </location>
</feature>
<dbReference type="EMBL" id="CP089982">
    <property type="protein sequence ID" value="WXA93228.1"/>
    <property type="molecule type" value="Genomic_DNA"/>
</dbReference>
<dbReference type="Gene3D" id="3.40.50.720">
    <property type="entry name" value="NAD(P)-binding Rossmann-like Domain"/>
    <property type="match status" value="1"/>
</dbReference>
<dbReference type="Proteomes" id="UP001379533">
    <property type="component" value="Chromosome"/>
</dbReference>
<dbReference type="Pfam" id="PF00106">
    <property type="entry name" value="adh_short"/>
    <property type="match status" value="1"/>
</dbReference>
<feature type="coiled-coil region" evidence="4">
    <location>
        <begin position="33"/>
        <end position="60"/>
    </location>
</feature>
<evidence type="ECO:0000256" key="3">
    <source>
        <dbReference type="RuleBase" id="RU000363"/>
    </source>
</evidence>
<dbReference type="InterPro" id="IPR002347">
    <property type="entry name" value="SDR_fam"/>
</dbReference>
<dbReference type="InterPro" id="IPR057326">
    <property type="entry name" value="KR_dom"/>
</dbReference>
<dbReference type="SUPFAM" id="SSF51735">
    <property type="entry name" value="NAD(P)-binding Rossmann-fold domains"/>
    <property type="match status" value="1"/>
</dbReference>
<dbReference type="PANTHER" id="PTHR44196:SF2">
    <property type="entry name" value="SHORT-CHAIN DEHYDROGENASE-RELATED"/>
    <property type="match status" value="1"/>
</dbReference>
<evidence type="ECO:0000313" key="7">
    <source>
        <dbReference type="EMBL" id="WXA93228.1"/>
    </source>
</evidence>
<feature type="compositionally biased region" description="Basic and acidic residues" evidence="5">
    <location>
        <begin position="270"/>
        <end position="287"/>
    </location>
</feature>
<dbReference type="PRINTS" id="PR00081">
    <property type="entry name" value="GDHRDH"/>
</dbReference>
<evidence type="ECO:0000256" key="4">
    <source>
        <dbReference type="SAM" id="Coils"/>
    </source>
</evidence>
<evidence type="ECO:0000256" key="5">
    <source>
        <dbReference type="SAM" id="MobiDB-lite"/>
    </source>
</evidence>
<gene>
    <name evidence="7" type="ORF">LZC95_43095</name>
</gene>
<reference evidence="7 8" key="1">
    <citation type="submission" date="2021-12" db="EMBL/GenBank/DDBJ databases">
        <title>Discovery of the Pendulisporaceae a myxobacterial family with distinct sporulation behavior and unique specialized metabolism.</title>
        <authorList>
            <person name="Garcia R."/>
            <person name="Popoff A."/>
            <person name="Bader C.D."/>
            <person name="Loehr J."/>
            <person name="Walesch S."/>
            <person name="Walt C."/>
            <person name="Boldt J."/>
            <person name="Bunk B."/>
            <person name="Haeckl F.J.F.P.J."/>
            <person name="Gunesch A.P."/>
            <person name="Birkelbach J."/>
            <person name="Nuebel U."/>
            <person name="Pietschmann T."/>
            <person name="Bach T."/>
            <person name="Mueller R."/>
        </authorList>
    </citation>
    <scope>NUCLEOTIDE SEQUENCE [LARGE SCALE GENOMIC DNA]</scope>
    <source>
        <strain evidence="7 8">MSr12523</strain>
    </source>
</reference>
<dbReference type="RefSeq" id="WP_394843826.1">
    <property type="nucleotide sequence ID" value="NZ_CP089982.1"/>
</dbReference>
<dbReference type="PANTHER" id="PTHR44196">
    <property type="entry name" value="DEHYDROGENASE/REDUCTASE SDR FAMILY MEMBER 7B"/>
    <property type="match status" value="1"/>
</dbReference>